<dbReference type="Gene3D" id="3.90.580.10">
    <property type="entry name" value="Zinc finger, CHC2-type domain"/>
    <property type="match status" value="1"/>
</dbReference>
<evidence type="ECO:0000256" key="14">
    <source>
        <dbReference type="PIRSR" id="PIRSR002811-1"/>
    </source>
</evidence>
<evidence type="ECO:0000313" key="17">
    <source>
        <dbReference type="Proteomes" id="UP000190064"/>
    </source>
</evidence>
<dbReference type="EC" id="2.7.7.101" evidence="12"/>
<keyword evidence="8 12" id="KW-0862">Zinc</keyword>
<dbReference type="Pfam" id="PF13155">
    <property type="entry name" value="Toprim_2"/>
    <property type="match status" value="1"/>
</dbReference>
<evidence type="ECO:0000256" key="9">
    <source>
        <dbReference type="ARBA" id="ARBA00022842"/>
    </source>
</evidence>
<dbReference type="EMBL" id="MTSD02000001">
    <property type="protein sequence ID" value="OOV88463.1"/>
    <property type="molecule type" value="Genomic_DNA"/>
</dbReference>
<comment type="catalytic activity">
    <reaction evidence="12">
        <text>ssDNA + n NTP = ssDNA/pppN(pN)n-1 hybrid + (n-1) diphosphate.</text>
        <dbReference type="EC" id="2.7.7.101"/>
    </reaction>
</comment>
<name>A0A1T1HF56_OCELI</name>
<keyword evidence="5 12" id="KW-0235">DNA replication</keyword>
<evidence type="ECO:0000256" key="12">
    <source>
        <dbReference type="HAMAP-Rule" id="MF_00974"/>
    </source>
</evidence>
<dbReference type="NCBIfam" id="TIGR01391">
    <property type="entry name" value="dnaG"/>
    <property type="match status" value="1"/>
</dbReference>
<comment type="cofactor">
    <cofactor evidence="12 13 14">
        <name>Zn(2+)</name>
        <dbReference type="ChEBI" id="CHEBI:29105"/>
    </cofactor>
    <text evidence="12 13 14">Binds 1 zinc ion per monomer.</text>
</comment>
<dbReference type="InterPro" id="IPR006171">
    <property type="entry name" value="TOPRIM_dom"/>
</dbReference>
<sequence length="625" mass="70386">MAGRIPQYFIDDLVARADIVDVVGSAVKLKKSGRNWHGLCPFHNEKTPSFTVSQDKQFYHCFGCGAHGNAIGFLMEHDGLGYVEAIEDLAKQLGMEVPRDENPAEAKKRQAAKKSAETLELAAQFYRNSLQVAEGCQRAQAYLQHRGLKPETVERFGIGYAPDGWELLKKYLAGQSISEGEQVSLGLLVQKEDTGRSYDRFRNRIMFPIRDWRGKVIAFGGRVLGDEKPKYLNSPETPVFQKGRELYGLYEAKTSPGQLERLLVVEGYMDVVALAEAGISYAVATLGTSATSEHMERLFKVVPEVVFCFDGDKAGKRAAERALDNVLPHMIDGRQARFMFLPEGQDPDTLVRANGKNLFEQRIVRADSLSEYLFRFLQQSLNPLEPEGKALLIQKAIPYFKKIPAGILRTLLIQKLAEIVGVDADGVRAQIDNSLVAASHEPVQSQPVDIIPDYAVETGAPADKNPEVKLSTTYAYKLLVWAVRYPHICQALSDVEQQQLKEIIEENKDFFWGKVFDLVFEYLKCTPGATTSSLQAHWYGTETGRLLDQIALEEVLAEEFIVSEFKEWLRSLELKRREYQHNQRFDELTRKSRSGQKLTKNENEELVMLLNLLANKKSQPDGNST</sequence>
<dbReference type="PIRSF" id="PIRSF002811">
    <property type="entry name" value="DnaG"/>
    <property type="match status" value="1"/>
</dbReference>
<evidence type="ECO:0000256" key="13">
    <source>
        <dbReference type="PIRNR" id="PIRNR002811"/>
    </source>
</evidence>
<dbReference type="PROSITE" id="PS50880">
    <property type="entry name" value="TOPRIM"/>
    <property type="match status" value="1"/>
</dbReference>
<feature type="domain" description="Toprim" evidence="15">
    <location>
        <begin position="260"/>
        <end position="342"/>
    </location>
</feature>
<keyword evidence="2 12" id="KW-0639">Primosome</keyword>
<keyword evidence="9" id="KW-0460">Magnesium</keyword>
<dbReference type="GO" id="GO:0008270">
    <property type="term" value="F:zinc ion binding"/>
    <property type="evidence" value="ECO:0007669"/>
    <property type="project" value="UniProtKB-UniRule"/>
</dbReference>
<dbReference type="SMART" id="SM00400">
    <property type="entry name" value="ZnF_CHCC"/>
    <property type="match status" value="1"/>
</dbReference>
<dbReference type="STRING" id="966.BTA35_0202870"/>
<comment type="caution">
    <text evidence="16">The sequence shown here is derived from an EMBL/GenBank/DDBJ whole genome shotgun (WGS) entry which is preliminary data.</text>
</comment>
<dbReference type="AlphaFoldDB" id="A0A1T1HF56"/>
<dbReference type="FunFam" id="3.90.980.10:FF:000001">
    <property type="entry name" value="DNA primase"/>
    <property type="match status" value="1"/>
</dbReference>
<dbReference type="CDD" id="cd03364">
    <property type="entry name" value="TOPRIM_DnaG_primases"/>
    <property type="match status" value="1"/>
</dbReference>
<dbReference type="FunFam" id="3.40.1360.10:FF:000002">
    <property type="entry name" value="DNA primase"/>
    <property type="match status" value="1"/>
</dbReference>
<feature type="zinc finger region" description="CHC2-type" evidence="12 14">
    <location>
        <begin position="40"/>
        <end position="64"/>
    </location>
</feature>
<organism evidence="16 17">
    <name type="scientific">Oceanospirillum linum</name>
    <dbReference type="NCBI Taxonomy" id="966"/>
    <lineage>
        <taxon>Bacteria</taxon>
        <taxon>Pseudomonadati</taxon>
        <taxon>Pseudomonadota</taxon>
        <taxon>Gammaproteobacteria</taxon>
        <taxon>Oceanospirillales</taxon>
        <taxon>Oceanospirillaceae</taxon>
        <taxon>Oceanospirillum</taxon>
    </lineage>
</organism>
<keyword evidence="10 12" id="KW-0238">DNA-binding</keyword>
<dbReference type="Pfam" id="PF08278">
    <property type="entry name" value="DnaG_DnaB_bind"/>
    <property type="match status" value="1"/>
</dbReference>
<dbReference type="Pfam" id="PF01807">
    <property type="entry name" value="Zn_ribbon_DnaG"/>
    <property type="match status" value="1"/>
</dbReference>
<proteinExistence type="inferred from homology"/>
<dbReference type="GO" id="GO:0005737">
    <property type="term" value="C:cytoplasm"/>
    <property type="evidence" value="ECO:0007669"/>
    <property type="project" value="TreeGrafter"/>
</dbReference>
<dbReference type="InterPro" id="IPR037068">
    <property type="entry name" value="DNA_primase_core_N_sf"/>
</dbReference>
<dbReference type="InterPro" id="IPR034151">
    <property type="entry name" value="TOPRIM_DnaG_bac"/>
</dbReference>
<keyword evidence="3 12" id="KW-0808">Transferase</keyword>
<protein>
    <recommendedName>
        <fullName evidence="12 13">DNA primase</fullName>
        <ecNumber evidence="12">2.7.7.101</ecNumber>
    </recommendedName>
</protein>
<dbReference type="GO" id="GO:0006269">
    <property type="term" value="P:DNA replication, synthesis of primer"/>
    <property type="evidence" value="ECO:0007669"/>
    <property type="project" value="UniProtKB-UniRule"/>
</dbReference>
<dbReference type="InterPro" id="IPR016136">
    <property type="entry name" value="DNA_helicase_N/primase_C"/>
</dbReference>
<dbReference type="Pfam" id="PF10410">
    <property type="entry name" value="DnaB_bind"/>
    <property type="match status" value="1"/>
</dbReference>
<dbReference type="InterPro" id="IPR006295">
    <property type="entry name" value="DNA_primase_DnaG"/>
</dbReference>
<comment type="function">
    <text evidence="12 13">RNA polymerase that catalyzes the synthesis of short RNA molecules used as primers for DNA polymerase during DNA replication.</text>
</comment>
<evidence type="ECO:0000256" key="7">
    <source>
        <dbReference type="ARBA" id="ARBA00022771"/>
    </source>
</evidence>
<dbReference type="FunFam" id="3.90.580.10:FF:000001">
    <property type="entry name" value="DNA primase"/>
    <property type="match status" value="1"/>
</dbReference>
<dbReference type="InterPro" id="IPR002694">
    <property type="entry name" value="Znf_CHC2"/>
</dbReference>
<dbReference type="SMART" id="SM00766">
    <property type="entry name" value="DnaG_DnaB_bind"/>
    <property type="match status" value="1"/>
</dbReference>
<comment type="subunit">
    <text evidence="12">Monomer. Interacts with DnaB.</text>
</comment>
<keyword evidence="1 12" id="KW-0240">DNA-directed RNA polymerase</keyword>
<keyword evidence="6 12" id="KW-0479">Metal-binding</keyword>
<reference evidence="16" key="1">
    <citation type="submission" date="2017-02" db="EMBL/GenBank/DDBJ databases">
        <title>Draft Genome Sequence of the Salt Water Bacterium Oceanospirillum linum ATCC 11336.</title>
        <authorList>
            <person name="Trachtenberg A.M."/>
            <person name="Carney J.G."/>
            <person name="Linnane J.D."/>
            <person name="Rheaume B.A."/>
            <person name="Pitts N.L."/>
            <person name="Mykles D.L."/>
            <person name="Maclea K.S."/>
        </authorList>
    </citation>
    <scope>NUCLEOTIDE SEQUENCE [LARGE SCALE GENOMIC DNA]</scope>
    <source>
        <strain evidence="16">ATCC 11336</strain>
    </source>
</reference>
<evidence type="ECO:0000256" key="4">
    <source>
        <dbReference type="ARBA" id="ARBA00022695"/>
    </source>
</evidence>
<dbReference type="GO" id="GO:0003899">
    <property type="term" value="F:DNA-directed RNA polymerase activity"/>
    <property type="evidence" value="ECO:0007669"/>
    <property type="project" value="UniProtKB-UniRule"/>
</dbReference>
<keyword evidence="4 12" id="KW-0548">Nucleotidyltransferase</keyword>
<dbReference type="PANTHER" id="PTHR30313:SF2">
    <property type="entry name" value="DNA PRIMASE"/>
    <property type="match status" value="1"/>
</dbReference>
<dbReference type="Gene3D" id="1.20.50.20">
    <property type="entry name" value="DnaG, RNA polymerase domain, helical bundle"/>
    <property type="match status" value="1"/>
</dbReference>
<evidence type="ECO:0000256" key="10">
    <source>
        <dbReference type="ARBA" id="ARBA00023125"/>
    </source>
</evidence>
<dbReference type="SUPFAM" id="SSF57783">
    <property type="entry name" value="Zinc beta-ribbon"/>
    <property type="match status" value="1"/>
</dbReference>
<dbReference type="InterPro" id="IPR013264">
    <property type="entry name" value="DNAG_N"/>
</dbReference>
<dbReference type="InterPro" id="IPR036977">
    <property type="entry name" value="DNA_primase_Znf_CHC2"/>
</dbReference>
<evidence type="ECO:0000256" key="1">
    <source>
        <dbReference type="ARBA" id="ARBA00022478"/>
    </source>
</evidence>
<dbReference type="RefSeq" id="WP_077242901.1">
    <property type="nucleotide sequence ID" value="NZ_FXTS01000001.1"/>
</dbReference>
<dbReference type="Pfam" id="PF08275">
    <property type="entry name" value="DNAG_N"/>
    <property type="match status" value="1"/>
</dbReference>
<evidence type="ECO:0000256" key="2">
    <source>
        <dbReference type="ARBA" id="ARBA00022515"/>
    </source>
</evidence>
<evidence type="ECO:0000256" key="5">
    <source>
        <dbReference type="ARBA" id="ARBA00022705"/>
    </source>
</evidence>
<comment type="similarity">
    <text evidence="12 13">Belongs to the DnaG primase family.</text>
</comment>
<dbReference type="Gene3D" id="3.40.1360.10">
    <property type="match status" value="1"/>
</dbReference>
<dbReference type="Gene3D" id="3.90.980.10">
    <property type="entry name" value="DNA primase, catalytic core, N-terminal domain"/>
    <property type="match status" value="1"/>
</dbReference>
<evidence type="ECO:0000256" key="6">
    <source>
        <dbReference type="ARBA" id="ARBA00022723"/>
    </source>
</evidence>
<dbReference type="Proteomes" id="UP000190064">
    <property type="component" value="Unassembled WGS sequence"/>
</dbReference>
<evidence type="ECO:0000313" key="16">
    <source>
        <dbReference type="EMBL" id="OOV88463.1"/>
    </source>
</evidence>
<dbReference type="HAMAP" id="MF_00974">
    <property type="entry name" value="DNA_primase_DnaG"/>
    <property type="match status" value="1"/>
</dbReference>
<evidence type="ECO:0000256" key="8">
    <source>
        <dbReference type="ARBA" id="ARBA00022833"/>
    </source>
</evidence>
<comment type="domain">
    <text evidence="12">Contains an N-terminal zinc-binding domain, a central core domain that contains the primase activity, and a C-terminal DnaB-binding domain.</text>
</comment>
<keyword evidence="17" id="KW-1185">Reference proteome</keyword>
<accession>A0A1T1HF56</accession>
<dbReference type="SUPFAM" id="SSF117023">
    <property type="entry name" value="DNA primase DnaG, C-terminal domain"/>
    <property type="match status" value="1"/>
</dbReference>
<evidence type="ECO:0000256" key="11">
    <source>
        <dbReference type="ARBA" id="ARBA00023163"/>
    </source>
</evidence>
<dbReference type="SUPFAM" id="SSF56731">
    <property type="entry name" value="DNA primase core"/>
    <property type="match status" value="1"/>
</dbReference>
<keyword evidence="7 12" id="KW-0863">Zinc-finger</keyword>
<dbReference type="GO" id="GO:0003677">
    <property type="term" value="F:DNA binding"/>
    <property type="evidence" value="ECO:0007669"/>
    <property type="project" value="UniProtKB-KW"/>
</dbReference>
<dbReference type="SMART" id="SM00493">
    <property type="entry name" value="TOPRIM"/>
    <property type="match status" value="1"/>
</dbReference>
<evidence type="ECO:0000256" key="3">
    <source>
        <dbReference type="ARBA" id="ARBA00022679"/>
    </source>
</evidence>
<dbReference type="InterPro" id="IPR013173">
    <property type="entry name" value="DNA_primase_DnaG_DnaB-bd_dom"/>
</dbReference>
<dbReference type="InterPro" id="IPR030846">
    <property type="entry name" value="DnaG_bac"/>
</dbReference>
<dbReference type="PANTHER" id="PTHR30313">
    <property type="entry name" value="DNA PRIMASE"/>
    <property type="match status" value="1"/>
</dbReference>
<dbReference type="Gene3D" id="1.10.860.10">
    <property type="entry name" value="DNAb Helicase, Chain A"/>
    <property type="match status" value="1"/>
</dbReference>
<gene>
    <name evidence="12" type="primary">dnaG</name>
    <name evidence="16" type="ORF">BTA35_0202870</name>
</gene>
<dbReference type="GO" id="GO:0000428">
    <property type="term" value="C:DNA-directed RNA polymerase complex"/>
    <property type="evidence" value="ECO:0007669"/>
    <property type="project" value="UniProtKB-KW"/>
</dbReference>
<dbReference type="GO" id="GO:1990077">
    <property type="term" value="C:primosome complex"/>
    <property type="evidence" value="ECO:0007669"/>
    <property type="project" value="UniProtKB-KW"/>
</dbReference>
<dbReference type="InterPro" id="IPR050219">
    <property type="entry name" value="DnaG_primase"/>
</dbReference>
<evidence type="ECO:0000259" key="15">
    <source>
        <dbReference type="PROSITE" id="PS50880"/>
    </source>
</evidence>
<dbReference type="InterPro" id="IPR019475">
    <property type="entry name" value="DNA_primase_DnaB-bd"/>
</dbReference>
<keyword evidence="11 12" id="KW-0804">Transcription</keyword>